<dbReference type="AlphaFoldDB" id="A0A1H9SF58"/>
<feature type="transmembrane region" description="Helical" evidence="1">
    <location>
        <begin position="34"/>
        <end position="59"/>
    </location>
</feature>
<evidence type="ECO:0000313" key="2">
    <source>
        <dbReference type="EMBL" id="SER83245.1"/>
    </source>
</evidence>
<accession>A0A1H9SF58</accession>
<keyword evidence="1" id="KW-1133">Transmembrane helix</keyword>
<keyword evidence="1" id="KW-0472">Membrane</keyword>
<dbReference type="EMBL" id="FOGJ01000012">
    <property type="protein sequence ID" value="SER83245.1"/>
    <property type="molecule type" value="Genomic_DNA"/>
</dbReference>
<dbReference type="RefSeq" id="WP_074756106.1">
    <property type="nucleotide sequence ID" value="NZ_FOGJ01000012.1"/>
</dbReference>
<evidence type="ECO:0000313" key="3">
    <source>
        <dbReference type="Proteomes" id="UP000182584"/>
    </source>
</evidence>
<protein>
    <recommendedName>
        <fullName evidence="4">MATE family efflux transporter</fullName>
    </recommendedName>
</protein>
<sequence>MEAGVNSLIISVLRLFLVPLGLSIWFARLSNADFAIWFAFPIGEIIAAIVAVVLVARLFRNTDRKG</sequence>
<feature type="transmembrane region" description="Helical" evidence="1">
    <location>
        <begin position="7"/>
        <end position="28"/>
    </location>
</feature>
<evidence type="ECO:0000256" key="1">
    <source>
        <dbReference type="SAM" id="Phobius"/>
    </source>
</evidence>
<evidence type="ECO:0008006" key="4">
    <source>
        <dbReference type="Google" id="ProtNLM"/>
    </source>
</evidence>
<organism evidence="2 3">
    <name type="scientific">Butyrivibrio fibrisolvens</name>
    <dbReference type="NCBI Taxonomy" id="831"/>
    <lineage>
        <taxon>Bacteria</taxon>
        <taxon>Bacillati</taxon>
        <taxon>Bacillota</taxon>
        <taxon>Clostridia</taxon>
        <taxon>Lachnospirales</taxon>
        <taxon>Lachnospiraceae</taxon>
        <taxon>Butyrivibrio</taxon>
    </lineage>
</organism>
<gene>
    <name evidence="2" type="ORF">SAMN04487884_1128</name>
</gene>
<proteinExistence type="predicted"/>
<name>A0A1H9SF58_BUTFI</name>
<dbReference type="Proteomes" id="UP000182584">
    <property type="component" value="Unassembled WGS sequence"/>
</dbReference>
<reference evidence="2 3" key="1">
    <citation type="submission" date="2016-10" db="EMBL/GenBank/DDBJ databases">
        <authorList>
            <person name="de Groot N.N."/>
        </authorList>
    </citation>
    <scope>NUCLEOTIDE SEQUENCE [LARGE SCALE GENOMIC DNA]</scope>
    <source>
        <strain evidence="2 3">AR40</strain>
    </source>
</reference>
<keyword evidence="1" id="KW-0812">Transmembrane</keyword>